<organism evidence="2 3">
    <name type="scientific">Oryzias melastigma</name>
    <name type="common">Marine medaka</name>
    <dbReference type="NCBI Taxonomy" id="30732"/>
    <lineage>
        <taxon>Eukaryota</taxon>
        <taxon>Metazoa</taxon>
        <taxon>Chordata</taxon>
        <taxon>Craniata</taxon>
        <taxon>Vertebrata</taxon>
        <taxon>Euteleostomi</taxon>
        <taxon>Actinopterygii</taxon>
        <taxon>Neopterygii</taxon>
        <taxon>Teleostei</taxon>
        <taxon>Neoteleostei</taxon>
        <taxon>Acanthomorphata</taxon>
        <taxon>Ovalentaria</taxon>
        <taxon>Atherinomorphae</taxon>
        <taxon>Beloniformes</taxon>
        <taxon>Adrianichthyidae</taxon>
        <taxon>Oryziinae</taxon>
        <taxon>Oryzias</taxon>
    </lineage>
</organism>
<dbReference type="Proteomes" id="UP000646548">
    <property type="component" value="Unassembled WGS sequence"/>
</dbReference>
<reference evidence="2" key="1">
    <citation type="journal article" name="BMC Genomics">
        <title>Long-read sequencing and de novo genome assembly of marine medaka (Oryzias melastigma).</title>
        <authorList>
            <person name="Liang P."/>
            <person name="Saqib H.S.A."/>
            <person name="Ni X."/>
            <person name="Shen Y."/>
        </authorList>
    </citation>
    <scope>NUCLEOTIDE SEQUENCE</scope>
    <source>
        <strain evidence="2">Bigg-433</strain>
    </source>
</reference>
<comment type="caution">
    <text evidence="2">The sequence shown here is derived from an EMBL/GenBank/DDBJ whole genome shotgun (WGS) entry which is preliminary data.</text>
</comment>
<dbReference type="AlphaFoldDB" id="A0A834BYM1"/>
<feature type="transmembrane region" description="Helical" evidence="1">
    <location>
        <begin position="72"/>
        <end position="90"/>
    </location>
</feature>
<name>A0A834BYM1_ORYME</name>
<keyword evidence="1" id="KW-1133">Transmembrane helix</keyword>
<dbReference type="EMBL" id="WKFB01000712">
    <property type="protein sequence ID" value="KAF6718653.1"/>
    <property type="molecule type" value="Genomic_DNA"/>
</dbReference>
<evidence type="ECO:0000256" key="1">
    <source>
        <dbReference type="SAM" id="Phobius"/>
    </source>
</evidence>
<evidence type="ECO:0000313" key="2">
    <source>
        <dbReference type="EMBL" id="KAF6718653.1"/>
    </source>
</evidence>
<sequence>MQKTYYVALRHGLIGESGDDSLNKKKDFEETHFSSCNFFAWRKKVLQVTTSACRDFLLKTSSASMEKGKYRAVILLVIVGYFFITVFNILPPKTNWVAEFLIENHIFPKKHFEPSGRFHFSRWNKVPGINILEHIYRESPDRKIYHPHKMIVQPRLVEQTSVHEVLKKFGLRYKVPMDVCRIVHVRVALQGSLKLEQLNEDKRLWDFQEKLIPNVDKALQRAGMLRVEERS</sequence>
<evidence type="ECO:0000313" key="3">
    <source>
        <dbReference type="Proteomes" id="UP000646548"/>
    </source>
</evidence>
<protein>
    <submittedName>
        <fullName evidence="2">Uncharacterized protein</fullName>
    </submittedName>
</protein>
<gene>
    <name evidence="2" type="ORF">FQA47_012412</name>
</gene>
<keyword evidence="1" id="KW-0812">Transmembrane</keyword>
<proteinExistence type="predicted"/>
<keyword evidence="1" id="KW-0472">Membrane</keyword>
<accession>A0A834BYM1</accession>